<dbReference type="InterPro" id="IPR036770">
    <property type="entry name" value="Ankyrin_rpt-contain_sf"/>
</dbReference>
<organism evidence="4 5">
    <name type="scientific">Carpediemonas membranifera</name>
    <dbReference type="NCBI Taxonomy" id="201153"/>
    <lineage>
        <taxon>Eukaryota</taxon>
        <taxon>Metamonada</taxon>
        <taxon>Carpediemonas-like organisms</taxon>
        <taxon>Carpediemonas</taxon>
    </lineage>
</organism>
<dbReference type="InterPro" id="IPR013517">
    <property type="entry name" value="FG-GAP"/>
</dbReference>
<gene>
    <name evidence="4" type="ORF">J8273_5240</name>
</gene>
<dbReference type="PANTHER" id="PTHR46104:SF1">
    <property type="entry name" value="GENE 9195-RELATED"/>
    <property type="match status" value="1"/>
</dbReference>
<evidence type="ECO:0000256" key="2">
    <source>
        <dbReference type="SAM" id="MobiDB-lite"/>
    </source>
</evidence>
<dbReference type="PROSITE" id="PS50088">
    <property type="entry name" value="ANK_REPEAT"/>
    <property type="match status" value="2"/>
</dbReference>
<dbReference type="PANTHER" id="PTHR46104">
    <property type="entry name" value="GENE 9195-RELATED-RELATED"/>
    <property type="match status" value="1"/>
</dbReference>
<dbReference type="Pfam" id="PF14312">
    <property type="entry name" value="FG-GAP_2"/>
    <property type="match status" value="1"/>
</dbReference>
<dbReference type="Pfam" id="PF00023">
    <property type="entry name" value="Ank"/>
    <property type="match status" value="1"/>
</dbReference>
<dbReference type="SUPFAM" id="SSF57184">
    <property type="entry name" value="Growth factor receptor domain"/>
    <property type="match status" value="5"/>
</dbReference>
<keyword evidence="1" id="KW-0040">ANK repeat</keyword>
<dbReference type="Gene3D" id="1.25.40.20">
    <property type="entry name" value="Ankyrin repeat-containing domain"/>
    <property type="match status" value="2"/>
</dbReference>
<sequence length="1870" mass="191898">MLAHTAASQAQSDCVRDLCAILGLTEEPMIIATSRLARLSSVLLLLNLSLLSLGAVIKPPADELVILDGASINGRFGRGLTLVNKTTAIVGQYLDTPIAGEEYAGNSYLYSLANGEWLFDQDLCPPDIAKDDRYGRIAASNGTTMAVVAHNDDNQDVHVGSVSIFDQSPSGMTFNTKLHSVPQLPSGEFGRAVDMQGTTMAITSAAYLRWGVDGQVAEGAVFIFEYDESTHSWVETQRLFPQIQNGTNFGDNVVIEGDFMTVGAHRSNEPVTDAGSLVFFHRDEAGWVKQYVIVPDGLPPGAYFGYHHDMSGSRLIVGAKNDLGIDGATVTGAAYIYERNASDVYELDAKLSGVYAGDSFGSSVAIEGNVAVVCAVNEMVNGACSVFIKSHKTWVKTQILTTTLPARTLLGVSLAMDSGTVLVGASDATSIGSFFYYDLTYGYCPPRMFNSEGSCNNCAVGHYQPGWNQSTCAPASVGYYSDDFIAQAACAVPGTYTNTTGMSACDVADPGWYVDDADRTHQVPCDAGYISTSAGQSSCTQSSAGFYVPDDGEPHTSGLACPTGHFCPSGSTSPTPCPIGTFNPNTNAGHLASCMPCPAGTYSSNTGLTSAGECTPCSPGKYCATPGLAAPTGSCSAGYYCTGGADTPTPTDGSTGDICPVGNYCPGGSTAPVACESGTYQDFEGQTTCTACEAGYYCPEGTSDYTIYTCPAGYYCPEGTITSTEYPCPAGTYSAATGRTLVSQCTSCSAGKYCETTGLTEPAGDCSEGYYCAGGATTPTPTDGISGNVCPAGFYCPAGSSTPTACPRGTYNPSTGAEACLSCAAGSYCGSPGLTSVTGLCSAGYYCTGGATTPTPTDGDTGDICPTCHYCPTASSAPTACPAGSYQDAVGQTNCMQCPAGHYCPIGSASPTSCAPGAYQDQGGKGECKLCSTGYYCLAATVVPDPCPAGTYSSNTGLTSAGECTVCPPGVYCATPGLAAPTGSCSAGYYCAGGADTPTPTDGDSGNLCPAGKYCPEGSGDPEPCTPGTYAAATGMPACDDADAGYYANEDDFTRQVECADGTYQPETGQTSCISASAGYHADANDRTAQYVCDGGNYSAEPGQADCSVTDAGYYTPADTLPHSVPVPCHNGTYQPAGGQSSCESATAGHYVLADGEGHTTQENCLAGTYQSETGHSSCNEAQPGFYAAGDGATEEEPCDSGHFSADSGSDSCEAATPGYYVDEMDKTAQRVCDNGQYQPESGQSSCSTATAGHYVPADNQPHTSELDCSQGHYQPSTGQSTCVAASVGHYVSGTAANAQVECESGKFQNETGQTSCYTAEAGYYVSNSDYSHQKPCDGGLYSTTSGLSACESCPTGSSTATDGKPHSSCTEFIKPTVTINTTTAIAVETADMTGAVDSALLGSTSCVVTTNGTNTVIIPFLDTSEPIAGTYTLTYTLDNGETGTTSVVIPPDFTIPETEVVVVGTKAKGVLKSPVCPQSAAFLGKSAAVSHASVESKVVKCVSDDTTIDAAILKNHLSPFVDSKLEQGGIACVSLNGAQFGSTDKVTIKYDGSVITALAVDESGRICFTVPASADSTVDEPHEVTAELDGTTFLAATVTVAVPVGADDGSSGFDWVKVTVIGLSAAALAAIGFLTIALLVVLLLVVIVSSGGLAIAQKVSSKFIRSSPEIKLNAFQLAAMDGNADTLLKLCTDTPASLLDARNADGRTSVFIATQCGHVGCVTLLADAGADVNIAASSQWVLKKGKKKIVKSRGLFNGDAPIHVAAAAGDIECLRALLAAKADVTLANDDGKTALSMAQESLHDECVEAIKASMPERKFAEATDVENVENGENSEFDGVDSLNVCADATDGDDVLEDVGLGVPVPLDEV</sequence>
<feature type="repeat" description="ANK" evidence="1">
    <location>
        <begin position="1758"/>
        <end position="1790"/>
    </location>
</feature>
<feature type="region of interest" description="Disordered" evidence="2">
    <location>
        <begin position="1187"/>
        <end position="1212"/>
    </location>
</feature>
<feature type="transmembrane region" description="Helical" evidence="3">
    <location>
        <begin position="1628"/>
        <end position="1657"/>
    </location>
</feature>
<dbReference type="Gene3D" id="2.10.50.10">
    <property type="entry name" value="Tumor Necrosis Factor Receptor, subunit A, domain 2"/>
    <property type="match status" value="9"/>
</dbReference>
<dbReference type="InterPro" id="IPR009030">
    <property type="entry name" value="Growth_fac_rcpt_cys_sf"/>
</dbReference>
<comment type="caution">
    <text evidence="4">The sequence shown here is derived from an EMBL/GenBank/DDBJ whole genome shotgun (WGS) entry which is preliminary data.</text>
</comment>
<keyword evidence="3" id="KW-0812">Transmembrane</keyword>
<evidence type="ECO:0000313" key="5">
    <source>
        <dbReference type="Proteomes" id="UP000717585"/>
    </source>
</evidence>
<reference evidence="4" key="1">
    <citation type="submission" date="2021-05" db="EMBL/GenBank/DDBJ databases">
        <title>A free-living protist that lacks canonical eukaryotic 1 DNA replication and segregation systems.</title>
        <authorList>
            <person name="Salas-Leiva D.E."/>
            <person name="Tromer E.C."/>
            <person name="Curtis B.A."/>
            <person name="Jerlstrom-Hultqvist J."/>
            <person name="Kolisko M."/>
            <person name="Yi Z."/>
            <person name="Salas-Leiva J.S."/>
            <person name="Gallot-Lavallee L."/>
            <person name="Kops G.J.P.L."/>
            <person name="Archibald J.M."/>
            <person name="Simpson A.G.B."/>
            <person name="Roger A.J."/>
        </authorList>
    </citation>
    <scope>NUCLEOTIDE SEQUENCE</scope>
    <source>
        <strain evidence="4">BICM</strain>
    </source>
</reference>
<dbReference type="OrthoDB" id="439917at2759"/>
<dbReference type="EMBL" id="JAHDYR010000038">
    <property type="protein sequence ID" value="KAG9392255.1"/>
    <property type="molecule type" value="Genomic_DNA"/>
</dbReference>
<name>A0A8J6ATU0_9EUKA</name>
<dbReference type="Pfam" id="PF12796">
    <property type="entry name" value="Ank_2"/>
    <property type="match status" value="1"/>
</dbReference>
<evidence type="ECO:0000256" key="3">
    <source>
        <dbReference type="SAM" id="Phobius"/>
    </source>
</evidence>
<accession>A0A8J6ATU0</accession>
<dbReference type="SMART" id="SM00248">
    <property type="entry name" value="ANK"/>
    <property type="match status" value="4"/>
</dbReference>
<protein>
    <submittedName>
        <fullName evidence="4">Uncharacterized protein</fullName>
    </submittedName>
</protein>
<dbReference type="SMART" id="SM01411">
    <property type="entry name" value="Ephrin_rec_like"/>
    <property type="match status" value="14"/>
</dbReference>
<proteinExistence type="predicted"/>
<evidence type="ECO:0000313" key="4">
    <source>
        <dbReference type="EMBL" id="KAG9392255.1"/>
    </source>
</evidence>
<dbReference type="SUPFAM" id="SSF48403">
    <property type="entry name" value="Ankyrin repeat"/>
    <property type="match status" value="1"/>
</dbReference>
<keyword evidence="3" id="KW-1133">Transmembrane helix</keyword>
<dbReference type="PROSITE" id="PS50297">
    <property type="entry name" value="ANK_REP_REGION"/>
    <property type="match status" value="2"/>
</dbReference>
<evidence type="ECO:0000256" key="1">
    <source>
        <dbReference type="PROSITE-ProRule" id="PRU00023"/>
    </source>
</evidence>
<keyword evidence="5" id="KW-1185">Reference proteome</keyword>
<feature type="repeat" description="ANK" evidence="1">
    <location>
        <begin position="1706"/>
        <end position="1738"/>
    </location>
</feature>
<dbReference type="Proteomes" id="UP000717585">
    <property type="component" value="Unassembled WGS sequence"/>
</dbReference>
<dbReference type="InterPro" id="IPR002110">
    <property type="entry name" value="Ankyrin_rpt"/>
</dbReference>
<keyword evidence="3" id="KW-0472">Membrane</keyword>